<sequence length="34" mass="3604">MAELPILSVPNFSIPFVIETDASNTGLGAVLMQQ</sequence>
<evidence type="ECO:0000313" key="2">
    <source>
        <dbReference type="EMBL" id="MCI53358.1"/>
    </source>
</evidence>
<evidence type="ECO:0000259" key="1">
    <source>
        <dbReference type="Pfam" id="PF17919"/>
    </source>
</evidence>
<proteinExistence type="predicted"/>
<dbReference type="InterPro" id="IPR043502">
    <property type="entry name" value="DNA/RNA_pol_sf"/>
</dbReference>
<dbReference type="Proteomes" id="UP000265520">
    <property type="component" value="Unassembled WGS sequence"/>
</dbReference>
<feature type="non-terminal residue" evidence="2">
    <location>
        <position position="34"/>
    </location>
</feature>
<dbReference type="Pfam" id="PF17919">
    <property type="entry name" value="RT_RNaseH_2"/>
    <property type="match status" value="1"/>
</dbReference>
<comment type="caution">
    <text evidence="2">The sequence shown here is derived from an EMBL/GenBank/DDBJ whole genome shotgun (WGS) entry which is preliminary data.</text>
</comment>
<accession>A0A392SWY4</accession>
<protein>
    <recommendedName>
        <fullName evidence="1">Reverse transcriptase/retrotransposon-derived protein RNase H-like domain-containing protein</fullName>
    </recommendedName>
</protein>
<keyword evidence="3" id="KW-1185">Reference proteome</keyword>
<dbReference type="EMBL" id="LXQA010461961">
    <property type="protein sequence ID" value="MCI53358.1"/>
    <property type="molecule type" value="Genomic_DNA"/>
</dbReference>
<name>A0A392SWY4_9FABA</name>
<dbReference type="InterPro" id="IPR041577">
    <property type="entry name" value="RT_RNaseH_2"/>
</dbReference>
<feature type="domain" description="Reverse transcriptase/retrotransposon-derived protein RNase H-like" evidence="1">
    <location>
        <begin position="2"/>
        <end position="34"/>
    </location>
</feature>
<reference evidence="2 3" key="1">
    <citation type="journal article" date="2018" name="Front. Plant Sci.">
        <title>Red Clover (Trifolium pratense) and Zigzag Clover (T. medium) - A Picture of Genomic Similarities and Differences.</title>
        <authorList>
            <person name="Dluhosova J."/>
            <person name="Istvanek J."/>
            <person name="Nedelnik J."/>
            <person name="Repkova J."/>
        </authorList>
    </citation>
    <scope>NUCLEOTIDE SEQUENCE [LARGE SCALE GENOMIC DNA]</scope>
    <source>
        <strain evidence="3">cv. 10/8</strain>
        <tissue evidence="2">Leaf</tissue>
    </source>
</reference>
<dbReference type="SUPFAM" id="SSF56672">
    <property type="entry name" value="DNA/RNA polymerases"/>
    <property type="match status" value="1"/>
</dbReference>
<evidence type="ECO:0000313" key="3">
    <source>
        <dbReference type="Proteomes" id="UP000265520"/>
    </source>
</evidence>
<dbReference type="AlphaFoldDB" id="A0A392SWY4"/>
<organism evidence="2 3">
    <name type="scientific">Trifolium medium</name>
    <dbReference type="NCBI Taxonomy" id="97028"/>
    <lineage>
        <taxon>Eukaryota</taxon>
        <taxon>Viridiplantae</taxon>
        <taxon>Streptophyta</taxon>
        <taxon>Embryophyta</taxon>
        <taxon>Tracheophyta</taxon>
        <taxon>Spermatophyta</taxon>
        <taxon>Magnoliopsida</taxon>
        <taxon>eudicotyledons</taxon>
        <taxon>Gunneridae</taxon>
        <taxon>Pentapetalae</taxon>
        <taxon>rosids</taxon>
        <taxon>fabids</taxon>
        <taxon>Fabales</taxon>
        <taxon>Fabaceae</taxon>
        <taxon>Papilionoideae</taxon>
        <taxon>50 kb inversion clade</taxon>
        <taxon>NPAAA clade</taxon>
        <taxon>Hologalegina</taxon>
        <taxon>IRL clade</taxon>
        <taxon>Trifolieae</taxon>
        <taxon>Trifolium</taxon>
    </lineage>
</organism>